<accession>A0A814JSI9</accession>
<feature type="region of interest" description="Disordered" evidence="1">
    <location>
        <begin position="128"/>
        <end position="148"/>
    </location>
</feature>
<evidence type="ECO:0000313" key="3">
    <source>
        <dbReference type="EMBL" id="CAF3812185.1"/>
    </source>
</evidence>
<protein>
    <submittedName>
        <fullName evidence="2">Uncharacterized protein</fullName>
    </submittedName>
</protein>
<dbReference type="EMBL" id="CAJNOQ010004043">
    <property type="protein sequence ID" value="CAF1041985.1"/>
    <property type="molecule type" value="Genomic_DNA"/>
</dbReference>
<dbReference type="Proteomes" id="UP000663829">
    <property type="component" value="Unassembled WGS sequence"/>
</dbReference>
<organism evidence="2 4">
    <name type="scientific">Didymodactylos carnosus</name>
    <dbReference type="NCBI Taxonomy" id="1234261"/>
    <lineage>
        <taxon>Eukaryota</taxon>
        <taxon>Metazoa</taxon>
        <taxon>Spiralia</taxon>
        <taxon>Gnathifera</taxon>
        <taxon>Rotifera</taxon>
        <taxon>Eurotatoria</taxon>
        <taxon>Bdelloidea</taxon>
        <taxon>Philodinida</taxon>
        <taxon>Philodinidae</taxon>
        <taxon>Didymodactylos</taxon>
    </lineage>
</organism>
<evidence type="ECO:0000313" key="4">
    <source>
        <dbReference type="Proteomes" id="UP000663829"/>
    </source>
</evidence>
<feature type="compositionally biased region" description="Polar residues" evidence="1">
    <location>
        <begin position="130"/>
        <end position="141"/>
    </location>
</feature>
<evidence type="ECO:0000313" key="2">
    <source>
        <dbReference type="EMBL" id="CAF1041985.1"/>
    </source>
</evidence>
<dbReference type="Proteomes" id="UP000681722">
    <property type="component" value="Unassembled WGS sequence"/>
</dbReference>
<gene>
    <name evidence="2" type="ORF">GPM918_LOCUS15827</name>
    <name evidence="3" type="ORF">SRO942_LOCUS15827</name>
</gene>
<dbReference type="EMBL" id="CAJOBC010004043">
    <property type="protein sequence ID" value="CAF3812185.1"/>
    <property type="molecule type" value="Genomic_DNA"/>
</dbReference>
<comment type="caution">
    <text evidence="2">The sequence shown here is derived from an EMBL/GenBank/DDBJ whole genome shotgun (WGS) entry which is preliminary data.</text>
</comment>
<proteinExistence type="predicted"/>
<reference evidence="2" key="1">
    <citation type="submission" date="2021-02" db="EMBL/GenBank/DDBJ databases">
        <authorList>
            <person name="Nowell W R."/>
        </authorList>
    </citation>
    <scope>NUCLEOTIDE SEQUENCE</scope>
</reference>
<dbReference type="OrthoDB" id="9998074at2759"/>
<dbReference type="AlphaFoldDB" id="A0A814JSI9"/>
<keyword evidence="4" id="KW-1185">Reference proteome</keyword>
<sequence length="148" mass="16945">MENDILHNKFMKHIQALTLCYDQKAKRRVGAPSYHEQIPELVQAAQNVLELNAIGADNHRRTDEVRYNGLSTKELKAAIINHLKDQYPQIKNISESTIRHLMLPPCSNRKAAIYYKSKIIGKVVSKRNSRPSSINNDSHFASAQIRLR</sequence>
<name>A0A814JSI9_9BILA</name>
<evidence type="ECO:0000256" key="1">
    <source>
        <dbReference type="SAM" id="MobiDB-lite"/>
    </source>
</evidence>